<keyword evidence="2" id="KW-0472">Membrane</keyword>
<evidence type="ECO:0000313" key="3">
    <source>
        <dbReference type="EMBL" id="CAG6661764.1"/>
    </source>
</evidence>
<proteinExistence type="predicted"/>
<feature type="region of interest" description="Disordered" evidence="1">
    <location>
        <begin position="111"/>
        <end position="177"/>
    </location>
</feature>
<evidence type="ECO:0000256" key="1">
    <source>
        <dbReference type="SAM" id="MobiDB-lite"/>
    </source>
</evidence>
<keyword evidence="2" id="KW-1133">Transmembrane helix</keyword>
<dbReference type="PANTHER" id="PTHR35711:SF1">
    <property type="entry name" value="ECTODERMAL, ISOFORM F"/>
    <property type="match status" value="1"/>
</dbReference>
<keyword evidence="2" id="KW-0812">Transmembrane</keyword>
<name>A0A8D8S202_9HEMI</name>
<feature type="compositionally biased region" description="Basic and acidic residues" evidence="1">
    <location>
        <begin position="111"/>
        <end position="141"/>
    </location>
</feature>
<organism evidence="3">
    <name type="scientific">Cacopsylla melanoneura</name>
    <dbReference type="NCBI Taxonomy" id="428564"/>
    <lineage>
        <taxon>Eukaryota</taxon>
        <taxon>Metazoa</taxon>
        <taxon>Ecdysozoa</taxon>
        <taxon>Arthropoda</taxon>
        <taxon>Hexapoda</taxon>
        <taxon>Insecta</taxon>
        <taxon>Pterygota</taxon>
        <taxon>Neoptera</taxon>
        <taxon>Paraneoptera</taxon>
        <taxon>Hemiptera</taxon>
        <taxon>Sternorrhyncha</taxon>
        <taxon>Psylloidea</taxon>
        <taxon>Psyllidae</taxon>
        <taxon>Psyllinae</taxon>
        <taxon>Cacopsylla</taxon>
    </lineage>
</organism>
<feature type="compositionally biased region" description="Acidic residues" evidence="1">
    <location>
        <begin position="267"/>
        <end position="290"/>
    </location>
</feature>
<protein>
    <submittedName>
        <fullName evidence="3">Uncharacterized protein</fullName>
    </submittedName>
</protein>
<feature type="transmembrane region" description="Helical" evidence="2">
    <location>
        <begin position="180"/>
        <end position="199"/>
    </location>
</feature>
<feature type="compositionally biased region" description="Acidic residues" evidence="1">
    <location>
        <begin position="156"/>
        <end position="177"/>
    </location>
</feature>
<evidence type="ECO:0000256" key="2">
    <source>
        <dbReference type="SAM" id="Phobius"/>
    </source>
</evidence>
<dbReference type="AlphaFoldDB" id="A0A8D8S202"/>
<feature type="compositionally biased region" description="Basic residues" evidence="1">
    <location>
        <begin position="8"/>
        <end position="18"/>
    </location>
</feature>
<reference evidence="3" key="1">
    <citation type="submission" date="2021-05" db="EMBL/GenBank/DDBJ databases">
        <authorList>
            <person name="Alioto T."/>
            <person name="Alioto T."/>
            <person name="Gomez Garrido J."/>
        </authorList>
    </citation>
    <scope>NUCLEOTIDE SEQUENCE</scope>
</reference>
<feature type="transmembrane region" description="Helical" evidence="2">
    <location>
        <begin position="60"/>
        <end position="82"/>
    </location>
</feature>
<dbReference type="PANTHER" id="PTHR35711">
    <property type="entry name" value="EXPRESSED PROTEIN"/>
    <property type="match status" value="1"/>
</dbReference>
<feature type="region of interest" description="Disordered" evidence="1">
    <location>
        <begin position="1"/>
        <end position="27"/>
    </location>
</feature>
<feature type="region of interest" description="Disordered" evidence="1">
    <location>
        <begin position="255"/>
        <end position="384"/>
    </location>
</feature>
<dbReference type="EMBL" id="HBUF01200662">
    <property type="protein sequence ID" value="CAG6661764.1"/>
    <property type="molecule type" value="Transcribed_RNA"/>
</dbReference>
<accession>A0A8D8S202</accession>
<sequence>MSGDVQPRKRNKDKKTPKKKEPNLIDIQHVPHKNVKQDDDLDSDETNIHVHKDIKFGGNLFAKIFFLLVFGGLICMVGVIVFEHRGAGNEVLSDMESPWSQMLEGWLEDKTDAHDSHDDHHVVHETRYSSERENSEFQDKADSEEDEGDLNKEDEERNEDEHEQDEVEETTNDDDEGAGIAIKFGVGVALIVVAHVVLVRKWKENIKTDIPSPPPSAPLPPSQAPPMYVEEISPLPPVEEEELPPPTIDRRATLVEPGEVVLPPSSDVEESDFGEYEEEVDEEEEEEELSQSDIEPVAAQESTLVTYEYSPAESEQEEEEVSENSAPINDKWSAVTSPPAEFNSEDEDLIAESGSDVEYSDNEPPTPVPQQPQTRFGGAQSAEEHFEADILNEKLIKV</sequence>